<evidence type="ECO:0000313" key="3">
    <source>
        <dbReference type="Proteomes" id="UP000319103"/>
    </source>
</evidence>
<feature type="region of interest" description="Disordered" evidence="1">
    <location>
        <begin position="34"/>
        <end position="123"/>
    </location>
</feature>
<reference evidence="2 3" key="1">
    <citation type="submission" date="2019-06" db="EMBL/GenBank/DDBJ databases">
        <title>Description of Kitasatospora acidophila sp. nov. isolated from pine grove soil, and reclassification of Streptomyces novaecaesareae to Kitasatospora novaeceasareae comb. nov.</title>
        <authorList>
            <person name="Kim M.J."/>
        </authorList>
    </citation>
    <scope>NUCLEOTIDE SEQUENCE [LARGE SCALE GENOMIC DNA]</scope>
    <source>
        <strain evidence="2 3">MMS16-CNU292</strain>
    </source>
</reference>
<comment type="caution">
    <text evidence="2">The sequence shown here is derived from an EMBL/GenBank/DDBJ whole genome shotgun (WGS) entry which is preliminary data.</text>
</comment>
<evidence type="ECO:0000256" key="1">
    <source>
        <dbReference type="SAM" id="MobiDB-lite"/>
    </source>
</evidence>
<evidence type="ECO:0000313" key="2">
    <source>
        <dbReference type="EMBL" id="TQF02452.1"/>
    </source>
</evidence>
<gene>
    <name evidence="2" type="ORF">E6W39_09430</name>
</gene>
<sequence>MGISITGESYRCQRIMLNEMFNWELARLVDWSPKSSSRDSWRPAGRPSWPAGSWTSSTASPSVRRSPRPRYPGSFGRLPGVRHLERHLTAHGGDHRARATGEQASASGQRPAASGQRPAGRPARLPRAAPFRPWNLHALAGGWRATALAHRVLLMTG</sequence>
<dbReference type="EMBL" id="VIGB01000003">
    <property type="protein sequence ID" value="TQF02452.1"/>
    <property type="molecule type" value="Genomic_DNA"/>
</dbReference>
<name>A0A540W0A1_9ACTN</name>
<proteinExistence type="predicted"/>
<dbReference type="AlphaFoldDB" id="A0A540W0A1"/>
<dbReference type="Proteomes" id="UP000319103">
    <property type="component" value="Unassembled WGS sequence"/>
</dbReference>
<organism evidence="2 3">
    <name type="scientific">Kitasatospora acidiphila</name>
    <dbReference type="NCBI Taxonomy" id="2567942"/>
    <lineage>
        <taxon>Bacteria</taxon>
        <taxon>Bacillati</taxon>
        <taxon>Actinomycetota</taxon>
        <taxon>Actinomycetes</taxon>
        <taxon>Kitasatosporales</taxon>
        <taxon>Streptomycetaceae</taxon>
        <taxon>Kitasatospora</taxon>
    </lineage>
</organism>
<keyword evidence="3" id="KW-1185">Reference proteome</keyword>
<accession>A0A540W0A1</accession>
<protein>
    <submittedName>
        <fullName evidence="2">Uncharacterized protein</fullName>
    </submittedName>
</protein>
<feature type="compositionally biased region" description="Basic and acidic residues" evidence="1">
    <location>
        <begin position="82"/>
        <end position="99"/>
    </location>
</feature>